<dbReference type="Proteomes" id="UP000824123">
    <property type="component" value="Unassembled WGS sequence"/>
</dbReference>
<dbReference type="EMBL" id="DVNK01000063">
    <property type="protein sequence ID" value="HIU47656.1"/>
    <property type="molecule type" value="Genomic_DNA"/>
</dbReference>
<comment type="caution">
    <text evidence="1">The sequence shown here is derived from an EMBL/GenBank/DDBJ whole genome shotgun (WGS) entry which is preliminary data.</text>
</comment>
<evidence type="ECO:0000313" key="2">
    <source>
        <dbReference type="Proteomes" id="UP000824123"/>
    </source>
</evidence>
<reference evidence="1" key="1">
    <citation type="submission" date="2020-10" db="EMBL/GenBank/DDBJ databases">
        <authorList>
            <person name="Gilroy R."/>
        </authorList>
    </citation>
    <scope>NUCLEOTIDE SEQUENCE</scope>
    <source>
        <strain evidence="1">ChiSxjej2B14-8506</strain>
    </source>
</reference>
<gene>
    <name evidence="1" type="ORF">IAC59_10440</name>
</gene>
<name>A0A9D1LT71_9FIRM</name>
<sequence length="68" mass="7483">MEQIIQKSKAQLQALAAESPDAESVVEEKILLAEYALDFAHQAADRALLLSMDAINAQLTQQEEGRTQ</sequence>
<protein>
    <submittedName>
        <fullName evidence="1">Uncharacterized protein</fullName>
    </submittedName>
</protein>
<reference evidence="1" key="2">
    <citation type="journal article" date="2021" name="PeerJ">
        <title>Extensive microbial diversity within the chicken gut microbiome revealed by metagenomics and culture.</title>
        <authorList>
            <person name="Gilroy R."/>
            <person name="Ravi A."/>
            <person name="Getino M."/>
            <person name="Pursley I."/>
            <person name="Horton D.L."/>
            <person name="Alikhan N.F."/>
            <person name="Baker D."/>
            <person name="Gharbi K."/>
            <person name="Hall N."/>
            <person name="Watson M."/>
            <person name="Adriaenssens E.M."/>
            <person name="Foster-Nyarko E."/>
            <person name="Jarju S."/>
            <person name="Secka A."/>
            <person name="Antonio M."/>
            <person name="Oren A."/>
            <person name="Chaudhuri R.R."/>
            <person name="La Ragione R."/>
            <person name="Hildebrand F."/>
            <person name="Pallen M.J."/>
        </authorList>
    </citation>
    <scope>NUCLEOTIDE SEQUENCE</scope>
    <source>
        <strain evidence="1">ChiSxjej2B14-8506</strain>
    </source>
</reference>
<organism evidence="1 2">
    <name type="scientific">Candidatus Fimadaptatus faecigallinarum</name>
    <dbReference type="NCBI Taxonomy" id="2840814"/>
    <lineage>
        <taxon>Bacteria</taxon>
        <taxon>Bacillati</taxon>
        <taxon>Bacillota</taxon>
        <taxon>Clostridia</taxon>
        <taxon>Eubacteriales</taxon>
        <taxon>Candidatus Fimadaptatus</taxon>
    </lineage>
</organism>
<dbReference type="AlphaFoldDB" id="A0A9D1LT71"/>
<proteinExistence type="predicted"/>
<evidence type="ECO:0000313" key="1">
    <source>
        <dbReference type="EMBL" id="HIU47656.1"/>
    </source>
</evidence>
<accession>A0A9D1LT71</accession>